<keyword evidence="2" id="KW-1185">Reference proteome</keyword>
<gene>
    <name evidence="1" type="ORF">BEMITA_LOCUS13364</name>
</gene>
<evidence type="ECO:0000313" key="1">
    <source>
        <dbReference type="EMBL" id="CAH0395143.1"/>
    </source>
</evidence>
<proteinExistence type="predicted"/>
<name>A0A9P0AMR3_BEMTA</name>
<dbReference type="EMBL" id="OU963870">
    <property type="protein sequence ID" value="CAH0395143.1"/>
    <property type="molecule type" value="Genomic_DNA"/>
</dbReference>
<sequence>MIDTVPNVRLVIKMATNTPAEGTDPEDAASNGDGFLGTAAVGIFRSDRVRNERVRHIMGVENVIVFDVMIRELDRYGHFYRMTGVGLPRKLLDWVPRRRRRSLRVFLNTLIKITTECLVQMSTIWHNIFFPQYFWNL</sequence>
<protein>
    <submittedName>
        <fullName evidence="1">Uncharacterized protein</fullName>
    </submittedName>
</protein>
<evidence type="ECO:0000313" key="2">
    <source>
        <dbReference type="Proteomes" id="UP001152759"/>
    </source>
</evidence>
<dbReference type="Proteomes" id="UP001152759">
    <property type="component" value="Chromosome 9"/>
</dbReference>
<reference evidence="1" key="1">
    <citation type="submission" date="2021-12" db="EMBL/GenBank/DDBJ databases">
        <authorList>
            <person name="King R."/>
        </authorList>
    </citation>
    <scope>NUCLEOTIDE SEQUENCE</scope>
</reference>
<accession>A0A9P0AMR3</accession>
<dbReference type="AlphaFoldDB" id="A0A9P0AMR3"/>
<organism evidence="1 2">
    <name type="scientific">Bemisia tabaci</name>
    <name type="common">Sweetpotato whitefly</name>
    <name type="synonym">Aleurodes tabaci</name>
    <dbReference type="NCBI Taxonomy" id="7038"/>
    <lineage>
        <taxon>Eukaryota</taxon>
        <taxon>Metazoa</taxon>
        <taxon>Ecdysozoa</taxon>
        <taxon>Arthropoda</taxon>
        <taxon>Hexapoda</taxon>
        <taxon>Insecta</taxon>
        <taxon>Pterygota</taxon>
        <taxon>Neoptera</taxon>
        <taxon>Paraneoptera</taxon>
        <taxon>Hemiptera</taxon>
        <taxon>Sternorrhyncha</taxon>
        <taxon>Aleyrodoidea</taxon>
        <taxon>Aleyrodidae</taxon>
        <taxon>Aleyrodinae</taxon>
        <taxon>Bemisia</taxon>
    </lineage>
</organism>